<organism evidence="3 4">
    <name type="scientific">Phytophthora cactorum</name>
    <dbReference type="NCBI Taxonomy" id="29920"/>
    <lineage>
        <taxon>Eukaryota</taxon>
        <taxon>Sar</taxon>
        <taxon>Stramenopiles</taxon>
        <taxon>Oomycota</taxon>
        <taxon>Peronosporomycetes</taxon>
        <taxon>Peronosporales</taxon>
        <taxon>Peronosporaceae</taxon>
        <taxon>Phytophthora</taxon>
    </lineage>
</organism>
<evidence type="ECO:0000313" key="3">
    <source>
        <dbReference type="EMBL" id="KAG3216581.1"/>
    </source>
</evidence>
<dbReference type="EMBL" id="RCMV01000475">
    <property type="protein sequence ID" value="KAG3216581.1"/>
    <property type="molecule type" value="Genomic_DNA"/>
</dbReference>
<gene>
    <name evidence="3" type="ORF">PC129_g12572</name>
</gene>
<sequence length="249" mass="27931">MNDEAHRHCCCYRRRRWLDVYQRHRAADHAEFGFLNAIDHSELGILDDRCREELLRSIEPDGDRALHAPVGCARRPEGTQCTGLDSVDDSNIAWHTSYRWKGSKLQVKLFANAALKFGKVPLSKVKSIPSTIKYDFKSKGKVVANVAYDLFTISTPDEDAEYEIMVWLAAIGGAGPISAMERQHDGLLVRRLQAAHSFTADFKQFFHKLPAKHTVSPKQYLTHVQAGTEPFVGNGTVTVPEYPAAVHTV</sequence>
<dbReference type="GO" id="GO:0000272">
    <property type="term" value="P:polysaccharide catabolic process"/>
    <property type="evidence" value="ECO:0007669"/>
    <property type="project" value="UniProtKB-KW"/>
</dbReference>
<evidence type="ECO:0000313" key="4">
    <source>
        <dbReference type="Proteomes" id="UP000760860"/>
    </source>
</evidence>
<dbReference type="VEuPathDB" id="FungiDB:PC110_g4384"/>
<proteinExistence type="inferred from homology"/>
<keyword evidence="2" id="KW-0326">Glycosidase</keyword>
<comment type="caution">
    <text evidence="3">The sequence shown here is derived from an EMBL/GenBank/DDBJ whole genome shotgun (WGS) entry which is preliminary data.</text>
</comment>
<reference evidence="3" key="1">
    <citation type="submission" date="2018-05" db="EMBL/GenBank/DDBJ databases">
        <title>Effector identification in a new, highly contiguous assembly of the strawberry crown rot pathogen Phytophthora cactorum.</title>
        <authorList>
            <person name="Armitage A.D."/>
            <person name="Nellist C.F."/>
            <person name="Bates H."/>
            <person name="Vickerstaff R.J."/>
            <person name="Harrison R.J."/>
        </authorList>
    </citation>
    <scope>NUCLEOTIDE SEQUENCE</scope>
    <source>
        <strain evidence="3">P421</strain>
    </source>
</reference>
<protein>
    <recommendedName>
        <fullName evidence="5">Concanavalin A-like lectin/glucanase domain</fullName>
    </recommendedName>
</protein>
<dbReference type="Gene3D" id="2.60.120.180">
    <property type="match status" value="2"/>
</dbReference>
<dbReference type="InterPro" id="IPR002594">
    <property type="entry name" value="GH12"/>
</dbReference>
<dbReference type="Proteomes" id="UP000760860">
    <property type="component" value="Unassembled WGS sequence"/>
</dbReference>
<dbReference type="GO" id="GO:0008810">
    <property type="term" value="F:cellulase activity"/>
    <property type="evidence" value="ECO:0007669"/>
    <property type="project" value="InterPro"/>
</dbReference>
<dbReference type="PANTHER" id="PTHR34002:SF9">
    <property type="entry name" value="XYLOGLUCAN-SPECIFIC ENDO-BETA-1,4-GLUCANASE A"/>
    <property type="match status" value="1"/>
</dbReference>
<dbReference type="PANTHER" id="PTHR34002">
    <property type="entry name" value="BLR1656 PROTEIN"/>
    <property type="match status" value="1"/>
</dbReference>
<dbReference type="InterPro" id="IPR013319">
    <property type="entry name" value="GH11/12"/>
</dbReference>
<dbReference type="InterPro" id="IPR013320">
    <property type="entry name" value="ConA-like_dom_sf"/>
</dbReference>
<keyword evidence="2" id="KW-0624">Polysaccharide degradation</keyword>
<evidence type="ECO:0000256" key="1">
    <source>
        <dbReference type="ARBA" id="ARBA00005519"/>
    </source>
</evidence>
<keyword evidence="2" id="KW-0119">Carbohydrate metabolism</keyword>
<keyword evidence="2" id="KW-0378">Hydrolase</keyword>
<evidence type="ECO:0008006" key="5">
    <source>
        <dbReference type="Google" id="ProtNLM"/>
    </source>
</evidence>
<dbReference type="SUPFAM" id="SSF49899">
    <property type="entry name" value="Concanavalin A-like lectins/glucanases"/>
    <property type="match status" value="1"/>
</dbReference>
<evidence type="ECO:0000256" key="2">
    <source>
        <dbReference type="RuleBase" id="RU361163"/>
    </source>
</evidence>
<accession>A0A8T1HWT6</accession>
<dbReference type="Pfam" id="PF01670">
    <property type="entry name" value="Glyco_hydro_12"/>
    <property type="match status" value="1"/>
</dbReference>
<comment type="similarity">
    <text evidence="1 2">Belongs to the glycosyl hydrolase 12 (cellulase H) family.</text>
</comment>
<name>A0A8T1HWT6_9STRA</name>
<dbReference type="AlphaFoldDB" id="A0A8T1HWT6"/>